<evidence type="ECO:0000256" key="3">
    <source>
        <dbReference type="ARBA" id="ARBA00023242"/>
    </source>
</evidence>
<evidence type="ECO:0000313" key="6">
    <source>
        <dbReference type="EMBL" id="KAF2214243.1"/>
    </source>
</evidence>
<organism evidence="6 7">
    <name type="scientific">Cercospora zeae-maydis SCOH1-5</name>
    <dbReference type="NCBI Taxonomy" id="717836"/>
    <lineage>
        <taxon>Eukaryota</taxon>
        <taxon>Fungi</taxon>
        <taxon>Dikarya</taxon>
        <taxon>Ascomycota</taxon>
        <taxon>Pezizomycotina</taxon>
        <taxon>Dothideomycetes</taxon>
        <taxon>Dothideomycetidae</taxon>
        <taxon>Mycosphaerellales</taxon>
        <taxon>Mycosphaerellaceae</taxon>
        <taxon>Cercospora</taxon>
    </lineage>
</organism>
<keyword evidence="7" id="KW-1185">Reference proteome</keyword>
<keyword evidence="2" id="KW-0238">DNA-binding</keyword>
<dbReference type="Gene3D" id="1.10.10.60">
    <property type="entry name" value="Homeodomain-like"/>
    <property type="match status" value="1"/>
</dbReference>
<dbReference type="Proteomes" id="UP000799539">
    <property type="component" value="Unassembled WGS sequence"/>
</dbReference>
<dbReference type="InterPro" id="IPR017930">
    <property type="entry name" value="Myb_dom"/>
</dbReference>
<name>A0A6A6FLI1_9PEZI</name>
<comment type="subcellular location">
    <subcellularLocation>
        <location evidence="1">Nucleus</location>
    </subcellularLocation>
</comment>
<dbReference type="SUPFAM" id="SSF46689">
    <property type="entry name" value="Homeodomain-like"/>
    <property type="match status" value="1"/>
</dbReference>
<dbReference type="PANTHER" id="PTHR46380:SF2">
    <property type="entry name" value="CYCLIN-D-BINDING MYB-LIKE TRANSCRIPTION FACTOR 1"/>
    <property type="match status" value="1"/>
</dbReference>
<dbReference type="AlphaFoldDB" id="A0A6A6FLI1"/>
<dbReference type="OrthoDB" id="2143914at2759"/>
<dbReference type="PROSITE" id="PS50090">
    <property type="entry name" value="MYB_LIKE"/>
    <property type="match status" value="1"/>
</dbReference>
<keyword evidence="3" id="KW-0539">Nucleus</keyword>
<dbReference type="Pfam" id="PF00249">
    <property type="entry name" value="Myb_DNA-binding"/>
    <property type="match status" value="1"/>
</dbReference>
<evidence type="ECO:0000259" key="4">
    <source>
        <dbReference type="PROSITE" id="PS50090"/>
    </source>
</evidence>
<evidence type="ECO:0000256" key="2">
    <source>
        <dbReference type="ARBA" id="ARBA00023125"/>
    </source>
</evidence>
<evidence type="ECO:0000259" key="5">
    <source>
        <dbReference type="PROSITE" id="PS51294"/>
    </source>
</evidence>
<dbReference type="SMART" id="SM00717">
    <property type="entry name" value="SANT"/>
    <property type="match status" value="3"/>
</dbReference>
<dbReference type="EMBL" id="ML992668">
    <property type="protein sequence ID" value="KAF2214243.1"/>
    <property type="molecule type" value="Genomic_DNA"/>
</dbReference>
<protein>
    <recommendedName>
        <fullName evidence="8">Myb-like domain-containing protein</fullName>
    </recommendedName>
</protein>
<sequence>MIKCFAAVRKLSIGPARPVVCHPAPRLLATVTSSRAAKEESAAPTVVRNTRHYSQADDALIVLRRKQGASLKEIAAALGRSATSVGLRHRRLVRMYGFEGEVRKYRASRRVLFSPSDDAHILQRRAEGAAFVTIAHELPQTQPVSDYQVCYRWHDLVCRGDGLQVSDVETRRQRMSRGMTDSDYKHILALREQGLKWREIASRLQLDMGTMHRLFYERSTAVKGHRSWDTAEVAAMIRLREQEHRSWCDIARVMNRSYTSVRTQYIKVRPHGSGCSRRVASPWTRTDDEKLLHLVKQHGTRWSLLQRLMGSRTAVALRNRYWGYLQRSDPLKDVPATLDAKNAKLDTGS</sequence>
<dbReference type="CDD" id="cd00167">
    <property type="entry name" value="SANT"/>
    <property type="match status" value="1"/>
</dbReference>
<dbReference type="GO" id="GO:0005634">
    <property type="term" value="C:nucleus"/>
    <property type="evidence" value="ECO:0007669"/>
    <property type="project" value="UniProtKB-SubCell"/>
</dbReference>
<dbReference type="InterPro" id="IPR009057">
    <property type="entry name" value="Homeodomain-like_sf"/>
</dbReference>
<dbReference type="InterPro" id="IPR051651">
    <property type="entry name" value="DMTF1_DNA-bind_reg"/>
</dbReference>
<proteinExistence type="predicted"/>
<feature type="domain" description="Myb-like" evidence="4">
    <location>
        <begin position="281"/>
        <end position="325"/>
    </location>
</feature>
<dbReference type="GO" id="GO:0003700">
    <property type="term" value="F:DNA-binding transcription factor activity"/>
    <property type="evidence" value="ECO:0007669"/>
    <property type="project" value="TreeGrafter"/>
</dbReference>
<feature type="domain" description="HTH myb-type" evidence="5">
    <location>
        <begin position="282"/>
        <end position="329"/>
    </location>
</feature>
<evidence type="ECO:0000256" key="1">
    <source>
        <dbReference type="ARBA" id="ARBA00004123"/>
    </source>
</evidence>
<dbReference type="PANTHER" id="PTHR46380">
    <property type="entry name" value="CYCLIN-D-BINDING MYB-LIKE TRANSCRIPTION FACTOR 1"/>
    <property type="match status" value="1"/>
</dbReference>
<dbReference type="GO" id="GO:0000976">
    <property type="term" value="F:transcription cis-regulatory region binding"/>
    <property type="evidence" value="ECO:0007669"/>
    <property type="project" value="TreeGrafter"/>
</dbReference>
<evidence type="ECO:0008006" key="8">
    <source>
        <dbReference type="Google" id="ProtNLM"/>
    </source>
</evidence>
<evidence type="ECO:0000313" key="7">
    <source>
        <dbReference type="Proteomes" id="UP000799539"/>
    </source>
</evidence>
<gene>
    <name evidence="6" type="ORF">CERZMDRAFT_82981</name>
</gene>
<reference evidence="6" key="1">
    <citation type="journal article" date="2020" name="Stud. Mycol.">
        <title>101 Dothideomycetes genomes: a test case for predicting lifestyles and emergence of pathogens.</title>
        <authorList>
            <person name="Haridas S."/>
            <person name="Albert R."/>
            <person name="Binder M."/>
            <person name="Bloem J."/>
            <person name="Labutti K."/>
            <person name="Salamov A."/>
            <person name="Andreopoulos B."/>
            <person name="Baker S."/>
            <person name="Barry K."/>
            <person name="Bills G."/>
            <person name="Bluhm B."/>
            <person name="Cannon C."/>
            <person name="Castanera R."/>
            <person name="Culley D."/>
            <person name="Daum C."/>
            <person name="Ezra D."/>
            <person name="Gonzalez J."/>
            <person name="Henrissat B."/>
            <person name="Kuo A."/>
            <person name="Liang C."/>
            <person name="Lipzen A."/>
            <person name="Lutzoni F."/>
            <person name="Magnuson J."/>
            <person name="Mondo S."/>
            <person name="Nolan M."/>
            <person name="Ohm R."/>
            <person name="Pangilinan J."/>
            <person name="Park H.-J."/>
            <person name="Ramirez L."/>
            <person name="Alfaro M."/>
            <person name="Sun H."/>
            <person name="Tritt A."/>
            <person name="Yoshinaga Y."/>
            <person name="Zwiers L.-H."/>
            <person name="Turgeon B."/>
            <person name="Goodwin S."/>
            <person name="Spatafora J."/>
            <person name="Crous P."/>
            <person name="Grigoriev I."/>
        </authorList>
    </citation>
    <scope>NUCLEOTIDE SEQUENCE</scope>
    <source>
        <strain evidence="6">SCOH1-5</strain>
    </source>
</reference>
<accession>A0A6A6FLI1</accession>
<dbReference type="PROSITE" id="PS51294">
    <property type="entry name" value="HTH_MYB"/>
    <property type="match status" value="1"/>
</dbReference>
<dbReference type="InterPro" id="IPR001005">
    <property type="entry name" value="SANT/Myb"/>
</dbReference>